<comment type="caution">
    <text evidence="1">The sequence shown here is derived from an EMBL/GenBank/DDBJ whole genome shotgun (WGS) entry which is preliminary data.</text>
</comment>
<dbReference type="InterPro" id="IPR010272">
    <property type="entry name" value="T6SS_TssF"/>
</dbReference>
<accession>A0A0B2UD85</accession>
<dbReference type="Proteomes" id="UP000031012">
    <property type="component" value="Unassembled WGS sequence"/>
</dbReference>
<organism evidence="1 2">
    <name type="scientific">Acinetobacter oleivorans</name>
    <dbReference type="NCBI Taxonomy" id="1148157"/>
    <lineage>
        <taxon>Bacteria</taxon>
        <taxon>Pseudomonadati</taxon>
        <taxon>Pseudomonadota</taxon>
        <taxon>Gammaproteobacteria</taxon>
        <taxon>Moraxellales</taxon>
        <taxon>Moraxellaceae</taxon>
        <taxon>Acinetobacter</taxon>
    </lineage>
</organism>
<dbReference type="PANTHER" id="PTHR35370:SF1">
    <property type="entry name" value="TYPE VI SECRETION SYSTEM COMPONENT TSSF1"/>
    <property type="match status" value="1"/>
</dbReference>
<reference evidence="1 2" key="1">
    <citation type="submission" date="2014-03" db="EMBL/GenBank/DDBJ databases">
        <title>Genome sequence of the diesel-degrader and plant-growth promoter Acinetobacter oleivorans PF-1 isolated from the roots of poplar tree.</title>
        <authorList>
            <person name="Gkorezis P."/>
            <person name="van Hamme J."/>
            <person name="Rineau F."/>
            <person name="Vangronsveld J."/>
            <person name="Francetti A."/>
        </authorList>
    </citation>
    <scope>NUCLEOTIDE SEQUENCE [LARGE SCALE GENOMIC DNA]</scope>
    <source>
        <strain evidence="1 2">PF1</strain>
    </source>
</reference>
<protein>
    <submittedName>
        <fullName evidence="1">Type VI secretion system protein ImpG</fullName>
    </submittedName>
</protein>
<sequence>MIEELLPFYEKQLQEFGQQSREFAQKYPKIAQRLSLNQEQIDDPHIERLIQAFSLIAARIDKKLADSYDVFTRSLFEVMFPQYLRHFPACSVVSFEDLNKIKQLTEAHIVPAHTVLKSRSFKGVQCEFNTTQEIKLLPISLQVLEFKSTPSAHMHLSQNATLNFKFEIFNHAHLCLINEKLPIYLDAISNFPLQVLDSIFKKETTFAIRIGQKVVALDKNPFELTGFSEQESLLPLDQHTHHAYRLLMEYFCFPEKFNYLKLDLSFLKLLSLEESDFELLIHFKLNLNDQAVVRNYSELNVANFKLFTTPVINLFEKYAEPQKIVHKQLEYPLITDAHHPEFYQVYSITEMNMVREKTSHEESYVPVLPFFAMSHYHADKARFFYSVNYQKLQPNFVEMGYSIISKNLNPSSTRSDFISTKLLCSNRDLPHEALGQSNNILNLNDSSLARRAIVLKRPTKPYQFGQSQTEQWRVISHLSLNSLALMKGDAVSHIKELLALYNLPLSKENYLIIESIKHLEFSLTHKLVDGKPFPMFVRGVKAELQIDSSVFRGHSLYIFSQLLSRVFNLKVQINSFVDLVVKDYSSQQELYQCSQNVGGKTLL</sequence>
<evidence type="ECO:0000313" key="1">
    <source>
        <dbReference type="EMBL" id="KHN66870.1"/>
    </source>
</evidence>
<dbReference type="PIRSF" id="PIRSF028304">
    <property type="entry name" value="UCP028304"/>
    <property type="match status" value="1"/>
</dbReference>
<dbReference type="AlphaFoldDB" id="A0A0B2UD85"/>
<dbReference type="NCBIfam" id="TIGR03359">
    <property type="entry name" value="VI_chp_6"/>
    <property type="match status" value="1"/>
</dbReference>
<proteinExistence type="predicted"/>
<dbReference type="EMBL" id="JHQK01000007">
    <property type="protein sequence ID" value="KHN66870.1"/>
    <property type="molecule type" value="Genomic_DNA"/>
</dbReference>
<gene>
    <name evidence="1" type="ORF">DH17_17210</name>
</gene>
<evidence type="ECO:0000313" key="2">
    <source>
        <dbReference type="Proteomes" id="UP000031012"/>
    </source>
</evidence>
<name>A0A0B2UD85_9GAMM</name>
<dbReference type="PANTHER" id="PTHR35370">
    <property type="entry name" value="CYTOPLASMIC PROTEIN-RELATED-RELATED"/>
    <property type="match status" value="1"/>
</dbReference>
<dbReference type="Pfam" id="PF05947">
    <property type="entry name" value="T6SS_TssF"/>
    <property type="match status" value="1"/>
</dbReference>